<keyword evidence="2" id="KW-1133">Transmembrane helix</keyword>
<gene>
    <name evidence="4" type="ORF">AVL63_06275</name>
</gene>
<dbReference type="Gene3D" id="1.10.150.320">
    <property type="entry name" value="Photosystem II 12 kDa extrinsic protein"/>
    <property type="match status" value="1"/>
</dbReference>
<dbReference type="Proteomes" id="UP000054023">
    <property type="component" value="Unassembled WGS sequence"/>
</dbReference>
<dbReference type="PANTHER" id="PTHR21180">
    <property type="entry name" value="ENDONUCLEASE/EXONUCLEASE/PHOSPHATASE FAMILY DOMAIN-CONTAINING PROTEIN 1"/>
    <property type="match status" value="1"/>
</dbReference>
<comment type="caution">
    <text evidence="4">The sequence shown here is derived from an EMBL/GenBank/DDBJ whole genome shotgun (WGS) entry which is preliminary data.</text>
</comment>
<dbReference type="EMBL" id="LQBM01000004">
    <property type="protein sequence ID" value="KUG58083.1"/>
    <property type="molecule type" value="Genomic_DNA"/>
</dbReference>
<proteinExistence type="predicted"/>
<feature type="region of interest" description="Disordered" evidence="1">
    <location>
        <begin position="187"/>
        <end position="243"/>
    </location>
</feature>
<dbReference type="InterPro" id="IPR019554">
    <property type="entry name" value="Soluble_ligand-bd"/>
</dbReference>
<dbReference type="InterPro" id="IPR051675">
    <property type="entry name" value="Endo/Exo/Phosphatase_dom_1"/>
</dbReference>
<dbReference type="OrthoDB" id="9758724at2"/>
<dbReference type="GO" id="GO:0015627">
    <property type="term" value="C:type II protein secretion system complex"/>
    <property type="evidence" value="ECO:0007669"/>
    <property type="project" value="TreeGrafter"/>
</dbReference>
<name>A0A0W8IDR6_9MICC</name>
<accession>A0A0W8IDR6</accession>
<dbReference type="PANTHER" id="PTHR21180:SF32">
    <property type="entry name" value="ENDONUCLEASE_EXONUCLEASE_PHOSPHATASE FAMILY DOMAIN-CONTAINING PROTEIN 1"/>
    <property type="match status" value="1"/>
</dbReference>
<dbReference type="Pfam" id="PF10531">
    <property type="entry name" value="SLBB"/>
    <property type="match status" value="1"/>
</dbReference>
<keyword evidence="5" id="KW-1185">Reference proteome</keyword>
<evidence type="ECO:0000256" key="2">
    <source>
        <dbReference type="SAM" id="Phobius"/>
    </source>
</evidence>
<keyword evidence="2" id="KW-0812">Transmembrane</keyword>
<dbReference type="SUPFAM" id="SSF47781">
    <property type="entry name" value="RuvA domain 2-like"/>
    <property type="match status" value="1"/>
</dbReference>
<dbReference type="InterPro" id="IPR010994">
    <property type="entry name" value="RuvA_2-like"/>
</dbReference>
<dbReference type="STRING" id="317018.AVL63_06275"/>
<protein>
    <recommendedName>
        <fullName evidence="3">Soluble ligand binding domain-containing protein</fullName>
    </recommendedName>
</protein>
<dbReference type="Gene3D" id="3.10.560.10">
    <property type="entry name" value="Outer membrane lipoprotein wza domain like"/>
    <property type="match status" value="1"/>
</dbReference>
<keyword evidence="2" id="KW-0472">Membrane</keyword>
<feature type="region of interest" description="Disordered" evidence="1">
    <location>
        <begin position="60"/>
        <end position="125"/>
    </location>
</feature>
<dbReference type="AlphaFoldDB" id="A0A0W8IDR6"/>
<evidence type="ECO:0000256" key="1">
    <source>
        <dbReference type="SAM" id="MobiDB-lite"/>
    </source>
</evidence>
<evidence type="ECO:0000313" key="5">
    <source>
        <dbReference type="Proteomes" id="UP000054023"/>
    </source>
</evidence>
<feature type="compositionally biased region" description="Low complexity" evidence="1">
    <location>
        <begin position="192"/>
        <end position="207"/>
    </location>
</feature>
<reference evidence="5" key="1">
    <citation type="submission" date="2015-12" db="EMBL/GenBank/DDBJ databases">
        <authorList>
            <person name="Nair G.R."/>
            <person name="Kaur G."/>
            <person name="Mayilraj S."/>
        </authorList>
    </citation>
    <scope>NUCLEOTIDE SEQUENCE [LARGE SCALE GENOMIC DNA]</scope>
    <source>
        <strain evidence="5">CD08_7</strain>
    </source>
</reference>
<evidence type="ECO:0000313" key="4">
    <source>
        <dbReference type="EMBL" id="KUG58083.1"/>
    </source>
</evidence>
<feature type="transmembrane region" description="Helical" evidence="2">
    <location>
        <begin position="31"/>
        <end position="53"/>
    </location>
</feature>
<feature type="compositionally biased region" description="Gly residues" evidence="1">
    <location>
        <begin position="208"/>
        <end position="238"/>
    </location>
</feature>
<dbReference type="GO" id="GO:0015628">
    <property type="term" value="P:protein secretion by the type II secretion system"/>
    <property type="evidence" value="ECO:0007669"/>
    <property type="project" value="TreeGrafter"/>
</dbReference>
<sequence>MEVWPEDQLTRRERLRADREREHSAPARIRLRLAGVLVIVIGLLTWLAVSWLAGLSEHSAVPEPPQPGQGQPGLGASENPAQASEPRQPQGPGVADPGQGAGSSQTPDAPGNARTPLGAPEAQDASPVVVHVGGAVESPGVVELSAGARVHEAIEAAGGMTSKADPGGLNLATPVQDGALIWVPTPEELKEGTGPPAAGASGAPGPNVGAGDGAGQGTGPEVGQGAPPGSGQGAGDGSGKVSKEGAAVGAGAGELINLNTADAATLDELPGIGPAFSQRIIDHRETNGAFGSLEELAGVSGIGPVILADVEGLVTW</sequence>
<organism evidence="4 5">
    <name type="scientific">Nesterenkonia jeotgali</name>
    <dbReference type="NCBI Taxonomy" id="317018"/>
    <lineage>
        <taxon>Bacteria</taxon>
        <taxon>Bacillati</taxon>
        <taxon>Actinomycetota</taxon>
        <taxon>Actinomycetes</taxon>
        <taxon>Micrococcales</taxon>
        <taxon>Micrococcaceae</taxon>
        <taxon>Nesterenkonia</taxon>
    </lineage>
</organism>
<dbReference type="RefSeq" id="WP_058889315.1">
    <property type="nucleotide sequence ID" value="NZ_LQBM01000004.1"/>
</dbReference>
<dbReference type="Pfam" id="PF12836">
    <property type="entry name" value="HHH_3"/>
    <property type="match status" value="1"/>
</dbReference>
<feature type="domain" description="Soluble ligand binding" evidence="3">
    <location>
        <begin position="129"/>
        <end position="183"/>
    </location>
</feature>
<evidence type="ECO:0000259" key="3">
    <source>
        <dbReference type="Pfam" id="PF10531"/>
    </source>
</evidence>